<keyword evidence="7" id="KW-1185">Reference proteome</keyword>
<dbReference type="Gene3D" id="6.10.250.3150">
    <property type="match status" value="1"/>
</dbReference>
<dbReference type="HOGENOM" id="CLU_029425_4_3_9"/>
<evidence type="ECO:0000259" key="5">
    <source>
        <dbReference type="Pfam" id="PF24568"/>
    </source>
</evidence>
<protein>
    <submittedName>
        <fullName evidence="6">Peptidase M23B</fullName>
    </submittedName>
</protein>
<comment type="caution">
    <text evidence="6">The sequence shown here is derived from an EMBL/GenBank/DDBJ whole genome shotgun (WGS) entry which is preliminary data.</text>
</comment>
<sequence length="413" mass="46040">MYEETLMKNMRTSVAIISATVLLSSSVYASSSSLEKQKTNIQKQKQQISEQLKKSKNSINEVQKNVNTVQGEIIEIDKKISGLSNGIYALETEITALKEDIDRKSKELVTAQEDLEKSKKLFTERVRAMYMNGKVEYIEVILNSRDIEELLLNYEIISSIADSDKKLLDEISEKINVITNTKKILEDNKVKIEASKSKLESEKNQYVAANQKKQEYMNKLQLDVQAYTKEYEIAENEWTNLDKEILKLQDEIKIAKQREALAAQQAKAGINRTANLRNLNLGPRNGANLSWPVPGCYSISSPFGYRIHPILGTSRFHSGVDIPASSGTPVIAVRKGTVIMSKFMNGYGNVVMVDHGDIVTVYAHNSALKVMPGQTVSTGDVIALVGSTGLSTGPHLHFEVRVEGQPVNPLNYI</sequence>
<dbReference type="MEROPS" id="M23.009"/>
<dbReference type="AlphaFoldDB" id="G4D3V6"/>
<dbReference type="CDD" id="cd12797">
    <property type="entry name" value="M23_peptidase"/>
    <property type="match status" value="1"/>
</dbReference>
<dbReference type="EMBL" id="AGBB01000103">
    <property type="protein sequence ID" value="EGY79780.1"/>
    <property type="molecule type" value="Genomic_DNA"/>
</dbReference>
<dbReference type="InterPro" id="IPR057309">
    <property type="entry name" value="PcsB_CC"/>
</dbReference>
<evidence type="ECO:0000313" key="6">
    <source>
        <dbReference type="EMBL" id="EGY79780.1"/>
    </source>
</evidence>
<accession>G4D3V6</accession>
<dbReference type="Pfam" id="PF01551">
    <property type="entry name" value="Peptidase_M23"/>
    <property type="match status" value="1"/>
</dbReference>
<dbReference type="GO" id="GO:0004222">
    <property type="term" value="F:metalloendopeptidase activity"/>
    <property type="evidence" value="ECO:0007669"/>
    <property type="project" value="TreeGrafter"/>
</dbReference>
<dbReference type="InterPro" id="IPR050570">
    <property type="entry name" value="Cell_wall_metabolism_enzyme"/>
</dbReference>
<evidence type="ECO:0000259" key="4">
    <source>
        <dbReference type="Pfam" id="PF01551"/>
    </source>
</evidence>
<dbReference type="PANTHER" id="PTHR21666">
    <property type="entry name" value="PEPTIDASE-RELATED"/>
    <property type="match status" value="1"/>
</dbReference>
<evidence type="ECO:0000256" key="3">
    <source>
        <dbReference type="SAM" id="SignalP"/>
    </source>
</evidence>
<dbReference type="Proteomes" id="UP000003422">
    <property type="component" value="Unassembled WGS sequence"/>
</dbReference>
<evidence type="ECO:0000256" key="1">
    <source>
        <dbReference type="ARBA" id="ARBA00022729"/>
    </source>
</evidence>
<reference evidence="6 7" key="1">
    <citation type="submission" date="2011-06" db="EMBL/GenBank/DDBJ databases">
        <authorList>
            <person name="Muzny D."/>
            <person name="Qin X."/>
            <person name="Deng J."/>
            <person name="Jiang H."/>
            <person name="Liu Y."/>
            <person name="Qu J."/>
            <person name="Song X.-Z."/>
            <person name="Zhang L."/>
            <person name="Thornton R."/>
            <person name="Coyle M."/>
            <person name="Francisco L."/>
            <person name="Jackson L."/>
            <person name="Javaid M."/>
            <person name="Korchina V."/>
            <person name="Kovar C."/>
            <person name="Mata R."/>
            <person name="Mathew T."/>
            <person name="Ngo R."/>
            <person name="Nguyen L."/>
            <person name="Nguyen N."/>
            <person name="Okwuonu G."/>
            <person name="Ongeri F."/>
            <person name="Pham C."/>
            <person name="Simmons D."/>
            <person name="Wilczek-Boney K."/>
            <person name="Hale W."/>
            <person name="Jakkamsetti A."/>
            <person name="Pham P."/>
            <person name="Ruth R."/>
            <person name="San Lucas F."/>
            <person name="Warren J."/>
            <person name="Zhang J."/>
            <person name="Zhao Z."/>
            <person name="Zhou C."/>
            <person name="Zhu D."/>
            <person name="Lee S."/>
            <person name="Bess C."/>
            <person name="Blankenburg K."/>
            <person name="Forbes L."/>
            <person name="Fu Q."/>
            <person name="Gubbala S."/>
            <person name="Hirani K."/>
            <person name="Jayaseelan J.C."/>
            <person name="Lara F."/>
            <person name="Munidasa M."/>
            <person name="Palculict T."/>
            <person name="Patil S."/>
            <person name="Pu L.-L."/>
            <person name="Saada N."/>
            <person name="Tang L."/>
            <person name="Weissenberger G."/>
            <person name="Zhu Y."/>
            <person name="Hemphill L."/>
            <person name="Shang Y."/>
            <person name="Youmans B."/>
            <person name="Ayvaz T."/>
            <person name="Ross M."/>
            <person name="Santibanez J."/>
            <person name="Aqrawi P."/>
            <person name="Gross S."/>
            <person name="Joshi V."/>
            <person name="Fowler G."/>
            <person name="Nazareth L."/>
            <person name="Reid J."/>
            <person name="Worley K."/>
            <person name="Petrosino J."/>
            <person name="Highlander S."/>
            <person name="Gibbs R."/>
        </authorList>
    </citation>
    <scope>NUCLEOTIDE SEQUENCE [LARGE SCALE GENOMIC DNA]</scope>
    <source>
        <strain evidence="6 7">ATCC 29427</strain>
    </source>
</reference>
<feature type="signal peptide" evidence="3">
    <location>
        <begin position="1"/>
        <end position="29"/>
    </location>
</feature>
<dbReference type="eggNOG" id="COG4942">
    <property type="taxonomic scope" value="Bacteria"/>
</dbReference>
<organism evidence="6 7">
    <name type="scientific">Peptoniphilus indolicus ATCC 29427</name>
    <dbReference type="NCBI Taxonomy" id="997350"/>
    <lineage>
        <taxon>Bacteria</taxon>
        <taxon>Bacillati</taxon>
        <taxon>Bacillota</taxon>
        <taxon>Tissierellia</taxon>
        <taxon>Tissierellales</taxon>
        <taxon>Peptoniphilaceae</taxon>
        <taxon>Peptoniphilus</taxon>
    </lineage>
</organism>
<dbReference type="PATRIC" id="fig|997350.3.peg.1044"/>
<feature type="coiled-coil region" evidence="2">
    <location>
        <begin position="168"/>
        <end position="258"/>
    </location>
</feature>
<dbReference type="Pfam" id="PF24568">
    <property type="entry name" value="CC_PcsB"/>
    <property type="match status" value="1"/>
</dbReference>
<feature type="domain" description="Peptidoglycan hydrolase PcsB coiled-coil" evidence="5">
    <location>
        <begin position="111"/>
        <end position="174"/>
    </location>
</feature>
<dbReference type="PANTHER" id="PTHR21666:SF270">
    <property type="entry name" value="MUREIN HYDROLASE ACTIVATOR ENVC"/>
    <property type="match status" value="1"/>
</dbReference>
<evidence type="ECO:0000256" key="2">
    <source>
        <dbReference type="SAM" id="Coils"/>
    </source>
</evidence>
<dbReference type="SUPFAM" id="SSF51261">
    <property type="entry name" value="Duplicated hybrid motif"/>
    <property type="match status" value="1"/>
</dbReference>
<feature type="coiled-coil region" evidence="2">
    <location>
        <begin position="31"/>
        <end position="121"/>
    </location>
</feature>
<dbReference type="Gene3D" id="2.70.70.10">
    <property type="entry name" value="Glucose Permease (Domain IIA)"/>
    <property type="match status" value="1"/>
</dbReference>
<gene>
    <name evidence="6" type="primary">spoIIQ</name>
    <name evidence="6" type="ORF">HMPREF9129_1086</name>
</gene>
<keyword evidence="1 3" id="KW-0732">Signal</keyword>
<dbReference type="STRING" id="997350.HMPREF9129_1086"/>
<feature type="domain" description="M23ase beta-sheet core" evidence="4">
    <location>
        <begin position="315"/>
        <end position="409"/>
    </location>
</feature>
<dbReference type="SUPFAM" id="SSF57997">
    <property type="entry name" value="Tropomyosin"/>
    <property type="match status" value="1"/>
</dbReference>
<keyword evidence="2" id="KW-0175">Coiled coil</keyword>
<dbReference type="FunFam" id="2.70.70.10:FF:000006">
    <property type="entry name" value="M23 family peptidase"/>
    <property type="match status" value="1"/>
</dbReference>
<name>G4D3V6_9FIRM</name>
<dbReference type="InterPro" id="IPR016047">
    <property type="entry name" value="M23ase_b-sheet_dom"/>
</dbReference>
<evidence type="ECO:0000313" key="7">
    <source>
        <dbReference type="Proteomes" id="UP000003422"/>
    </source>
</evidence>
<dbReference type="InterPro" id="IPR011055">
    <property type="entry name" value="Dup_hybrid_motif"/>
</dbReference>
<feature type="chain" id="PRO_5003462664" evidence="3">
    <location>
        <begin position="30"/>
        <end position="413"/>
    </location>
</feature>
<proteinExistence type="predicted"/>